<proteinExistence type="predicted"/>
<feature type="non-terminal residue" evidence="1">
    <location>
        <position position="1"/>
    </location>
</feature>
<evidence type="ECO:0000313" key="1">
    <source>
        <dbReference type="EMBL" id="GAI14236.1"/>
    </source>
</evidence>
<reference evidence="1" key="1">
    <citation type="journal article" date="2014" name="Front. Microbiol.">
        <title>High frequency of phylogenetically diverse reductive dehalogenase-homologous genes in deep subseafloor sedimentary metagenomes.</title>
        <authorList>
            <person name="Kawai M."/>
            <person name="Futagami T."/>
            <person name="Toyoda A."/>
            <person name="Takaki Y."/>
            <person name="Nishi S."/>
            <person name="Hori S."/>
            <person name="Arai W."/>
            <person name="Tsubouchi T."/>
            <person name="Morono Y."/>
            <person name="Uchiyama I."/>
            <person name="Ito T."/>
            <person name="Fujiyama A."/>
            <person name="Inagaki F."/>
            <person name="Takami H."/>
        </authorList>
    </citation>
    <scope>NUCLEOTIDE SEQUENCE</scope>
    <source>
        <strain evidence="1">Expedition CK06-06</strain>
    </source>
</reference>
<accession>X1M819</accession>
<comment type="caution">
    <text evidence="1">The sequence shown here is derived from an EMBL/GenBank/DDBJ whole genome shotgun (WGS) entry which is preliminary data.</text>
</comment>
<sequence>GKTLEELEDNMKDAYALMTMEDVPDEHLVKELKLSV</sequence>
<gene>
    <name evidence="1" type="ORF">S06H3_13391</name>
</gene>
<name>X1M819_9ZZZZ</name>
<protein>
    <submittedName>
        <fullName evidence="1">Uncharacterized protein</fullName>
    </submittedName>
</protein>
<organism evidence="1">
    <name type="scientific">marine sediment metagenome</name>
    <dbReference type="NCBI Taxonomy" id="412755"/>
    <lineage>
        <taxon>unclassified sequences</taxon>
        <taxon>metagenomes</taxon>
        <taxon>ecological metagenomes</taxon>
    </lineage>
</organism>
<dbReference type="EMBL" id="BARV01006536">
    <property type="protein sequence ID" value="GAI14236.1"/>
    <property type="molecule type" value="Genomic_DNA"/>
</dbReference>
<dbReference type="AlphaFoldDB" id="X1M819"/>